<keyword evidence="2" id="KW-1185">Reference proteome</keyword>
<gene>
    <name evidence="1" type="ORF">SAMN05428998_10646</name>
</gene>
<dbReference type="InterPro" id="IPR009922">
    <property type="entry name" value="DUF1457"/>
</dbReference>
<reference evidence="1 2" key="1">
    <citation type="submission" date="2017-04" db="EMBL/GenBank/DDBJ databases">
        <authorList>
            <person name="Afonso C.L."/>
            <person name="Miller P.J."/>
            <person name="Scott M.A."/>
            <person name="Spackman E."/>
            <person name="Goraichik I."/>
            <person name="Dimitrov K.M."/>
            <person name="Suarez D.L."/>
            <person name="Swayne D.E."/>
        </authorList>
    </citation>
    <scope>NUCLEOTIDE SEQUENCE [LARGE SCALE GENOMIC DNA]</scope>
    <source>
        <strain evidence="1 2">USBA 355</strain>
    </source>
</reference>
<evidence type="ECO:0000313" key="2">
    <source>
        <dbReference type="Proteomes" id="UP000192917"/>
    </source>
</evidence>
<proteinExistence type="predicted"/>
<dbReference type="Pfam" id="PF07310">
    <property type="entry name" value="PAS_5"/>
    <property type="match status" value="1"/>
</dbReference>
<organism evidence="1 2">
    <name type="scientific">Tistlia consotensis USBA 355</name>
    <dbReference type="NCBI Taxonomy" id="560819"/>
    <lineage>
        <taxon>Bacteria</taxon>
        <taxon>Pseudomonadati</taxon>
        <taxon>Pseudomonadota</taxon>
        <taxon>Alphaproteobacteria</taxon>
        <taxon>Rhodospirillales</taxon>
        <taxon>Rhodovibrionaceae</taxon>
        <taxon>Tistlia</taxon>
    </lineage>
</organism>
<evidence type="ECO:0000313" key="1">
    <source>
        <dbReference type="EMBL" id="SMF16421.1"/>
    </source>
</evidence>
<sequence length="167" mass="19442">MRSPAKAQDETRPIQVPELARLRDDWETWRGSAALPQRSALNPLALTYCLPNLALVDIEREPFRPRYRLVGTRLVDLWGRELRGRYVDEVYRFPVRSEVLAAYRKVVTTGEPLYNERLFNLGFRRLGYQRLMLPLTAGGDSVDQVVLAIYPSDRRIRVRADWKDLAE</sequence>
<accession>A0A1Y6BKS9</accession>
<dbReference type="AlphaFoldDB" id="A0A1Y6BKS9"/>
<dbReference type="Proteomes" id="UP000192917">
    <property type="component" value="Unassembled WGS sequence"/>
</dbReference>
<name>A0A1Y6BKS9_9PROT</name>
<dbReference type="STRING" id="560819.SAMN05428998_10646"/>
<dbReference type="RefSeq" id="WP_159460174.1">
    <property type="nucleotide sequence ID" value="NZ_FWZX01000006.1"/>
</dbReference>
<dbReference type="EMBL" id="FWZX01000006">
    <property type="protein sequence ID" value="SMF16421.1"/>
    <property type="molecule type" value="Genomic_DNA"/>
</dbReference>
<protein>
    <submittedName>
        <fullName evidence="1">PAS domain-containing protein</fullName>
    </submittedName>
</protein>